<dbReference type="CDD" id="cd00609">
    <property type="entry name" value="AAT_like"/>
    <property type="match status" value="1"/>
</dbReference>
<dbReference type="PANTHER" id="PTHR43807">
    <property type="entry name" value="FI04487P"/>
    <property type="match status" value="1"/>
</dbReference>
<dbReference type="InterPro" id="IPR051326">
    <property type="entry name" value="Kynurenine-oxoglutarate_AT"/>
</dbReference>
<keyword evidence="2 6" id="KW-0032">Aminotransferase</keyword>
<sequence>MSALAAETGAINLSQGFPGFPVSEDFKRILADTIHQNVHQYAPMQGLLTLREQIRQVVDQEYQRKIGAGDILITAGATQAIFTVVQALVNEGDEVLIIDPAYDCYRPAIDLVKAKAVHVSLDNELRLDVGAIEDALTPKTRMIIVNNPHNPTGTVFPKSQMDSLVGVLEKYPDCFILADEVYEFINFLGEPVSFNYYPQLFDRLICISSFGKTLHATGWKVGYLTAPDKIMKEILKVHQFLVFSVSHFAQSAIAEYLKIFDIKELAGFYRAKQEILSNSLSKSSLKLMPCSGTYFQVVDISGVTDMGDVDYAIWLTKEKGVATIPLSVFYTSQPFSNYLRLCFAKDEETLLKAGDILCQI</sequence>
<dbReference type="GO" id="GO:0008483">
    <property type="term" value="F:transaminase activity"/>
    <property type="evidence" value="ECO:0007669"/>
    <property type="project" value="UniProtKB-KW"/>
</dbReference>
<dbReference type="EMBL" id="BAAAFH010000003">
    <property type="protein sequence ID" value="GAA0874213.1"/>
    <property type="molecule type" value="Genomic_DNA"/>
</dbReference>
<dbReference type="Gene3D" id="3.40.640.10">
    <property type="entry name" value="Type I PLP-dependent aspartate aminotransferase-like (Major domain)"/>
    <property type="match status" value="1"/>
</dbReference>
<keyword evidence="3" id="KW-0808">Transferase</keyword>
<comment type="caution">
    <text evidence="6">The sequence shown here is derived from an EMBL/GenBank/DDBJ whole genome shotgun (WGS) entry which is preliminary data.</text>
</comment>
<dbReference type="InterPro" id="IPR015422">
    <property type="entry name" value="PyrdxlP-dep_Trfase_small"/>
</dbReference>
<dbReference type="PANTHER" id="PTHR43807:SF20">
    <property type="entry name" value="FI04487P"/>
    <property type="match status" value="1"/>
</dbReference>
<dbReference type="Pfam" id="PF00155">
    <property type="entry name" value="Aminotran_1_2"/>
    <property type="match status" value="1"/>
</dbReference>
<comment type="cofactor">
    <cofactor evidence="1">
        <name>pyridoxal 5'-phosphate</name>
        <dbReference type="ChEBI" id="CHEBI:597326"/>
    </cofactor>
</comment>
<evidence type="ECO:0000256" key="1">
    <source>
        <dbReference type="ARBA" id="ARBA00001933"/>
    </source>
</evidence>
<evidence type="ECO:0000256" key="3">
    <source>
        <dbReference type="ARBA" id="ARBA00022679"/>
    </source>
</evidence>
<evidence type="ECO:0000259" key="5">
    <source>
        <dbReference type="Pfam" id="PF00155"/>
    </source>
</evidence>
<evidence type="ECO:0000313" key="7">
    <source>
        <dbReference type="Proteomes" id="UP001501126"/>
    </source>
</evidence>
<dbReference type="InterPro" id="IPR015424">
    <property type="entry name" value="PyrdxlP-dep_Trfase"/>
</dbReference>
<dbReference type="Proteomes" id="UP001501126">
    <property type="component" value="Unassembled WGS sequence"/>
</dbReference>
<dbReference type="Gene3D" id="3.90.1150.10">
    <property type="entry name" value="Aspartate Aminotransferase, domain 1"/>
    <property type="match status" value="1"/>
</dbReference>
<evidence type="ECO:0000256" key="2">
    <source>
        <dbReference type="ARBA" id="ARBA00022576"/>
    </source>
</evidence>
<feature type="domain" description="Aminotransferase class I/classII large" evidence="5">
    <location>
        <begin position="10"/>
        <end position="352"/>
    </location>
</feature>
<protein>
    <submittedName>
        <fullName evidence="6">Pyridoxal phosphate-dependent aminotransferase</fullName>
    </submittedName>
</protein>
<dbReference type="InterPro" id="IPR004839">
    <property type="entry name" value="Aminotransferase_I/II_large"/>
</dbReference>
<name>A0ABN1MMN1_9FLAO</name>
<organism evidence="6 7">
    <name type="scientific">Wandonia haliotis</name>
    <dbReference type="NCBI Taxonomy" id="574963"/>
    <lineage>
        <taxon>Bacteria</taxon>
        <taxon>Pseudomonadati</taxon>
        <taxon>Bacteroidota</taxon>
        <taxon>Flavobacteriia</taxon>
        <taxon>Flavobacteriales</taxon>
        <taxon>Crocinitomicaceae</taxon>
        <taxon>Wandonia</taxon>
    </lineage>
</organism>
<evidence type="ECO:0000313" key="6">
    <source>
        <dbReference type="EMBL" id="GAA0874213.1"/>
    </source>
</evidence>
<proteinExistence type="predicted"/>
<keyword evidence="7" id="KW-1185">Reference proteome</keyword>
<dbReference type="InterPro" id="IPR015421">
    <property type="entry name" value="PyrdxlP-dep_Trfase_major"/>
</dbReference>
<evidence type="ECO:0000256" key="4">
    <source>
        <dbReference type="ARBA" id="ARBA00022898"/>
    </source>
</evidence>
<gene>
    <name evidence="6" type="ORF">GCM10009118_06210</name>
</gene>
<dbReference type="SUPFAM" id="SSF53383">
    <property type="entry name" value="PLP-dependent transferases"/>
    <property type="match status" value="1"/>
</dbReference>
<accession>A0ABN1MMN1</accession>
<reference evidence="6 7" key="1">
    <citation type="journal article" date="2019" name="Int. J. Syst. Evol. Microbiol.">
        <title>The Global Catalogue of Microorganisms (GCM) 10K type strain sequencing project: providing services to taxonomists for standard genome sequencing and annotation.</title>
        <authorList>
            <consortium name="The Broad Institute Genomics Platform"/>
            <consortium name="The Broad Institute Genome Sequencing Center for Infectious Disease"/>
            <person name="Wu L."/>
            <person name="Ma J."/>
        </authorList>
    </citation>
    <scope>NUCLEOTIDE SEQUENCE [LARGE SCALE GENOMIC DNA]</scope>
    <source>
        <strain evidence="6 7">JCM 16083</strain>
    </source>
</reference>
<keyword evidence="4" id="KW-0663">Pyridoxal phosphate</keyword>
<dbReference type="NCBIfam" id="NF006569">
    <property type="entry name" value="PRK09082.1"/>
    <property type="match status" value="1"/>
</dbReference>